<evidence type="ECO:0000313" key="1">
    <source>
        <dbReference type="EMBL" id="SMC61017.1"/>
    </source>
</evidence>
<keyword evidence="2" id="KW-1185">Reference proteome</keyword>
<gene>
    <name evidence="1" type="ORF">SAMN06296008_10922</name>
</gene>
<evidence type="ECO:0000313" key="2">
    <source>
        <dbReference type="Proteomes" id="UP000192708"/>
    </source>
</evidence>
<accession>A0A1W2AK26</accession>
<reference evidence="1 2" key="1">
    <citation type="submission" date="2017-04" db="EMBL/GenBank/DDBJ databases">
        <authorList>
            <person name="Afonso C.L."/>
            <person name="Miller P.J."/>
            <person name="Scott M.A."/>
            <person name="Spackman E."/>
            <person name="Goraichik I."/>
            <person name="Dimitrov K.M."/>
            <person name="Suarez D.L."/>
            <person name="Swayne D.E."/>
        </authorList>
    </citation>
    <scope>NUCLEOTIDE SEQUENCE [LARGE SCALE GENOMIC DNA]</scope>
    <source>
        <strain evidence="1 2">VK13</strain>
    </source>
</reference>
<proteinExistence type="predicted"/>
<dbReference type="EMBL" id="FWXJ01000009">
    <property type="protein sequence ID" value="SMC61017.1"/>
    <property type="molecule type" value="Genomic_DNA"/>
</dbReference>
<sequence>MNEDYEVKATRLLDIIDTIVWDDAFLLEPQLPFQVDEDGKVIFFEKLAVELAKPENNDLLDWAHEHIVSLFE</sequence>
<protein>
    <submittedName>
        <fullName evidence="1">Uncharacterized protein</fullName>
    </submittedName>
</protein>
<dbReference type="OrthoDB" id="9134863at2"/>
<name>A0A1W2AK26_9BURK</name>
<dbReference type="AlphaFoldDB" id="A0A1W2AK26"/>
<organism evidence="1 2">
    <name type="scientific">Polynucleobacter kasalickyi</name>
    <dbReference type="NCBI Taxonomy" id="1938817"/>
    <lineage>
        <taxon>Bacteria</taxon>
        <taxon>Pseudomonadati</taxon>
        <taxon>Pseudomonadota</taxon>
        <taxon>Betaproteobacteria</taxon>
        <taxon>Burkholderiales</taxon>
        <taxon>Burkholderiaceae</taxon>
        <taxon>Polynucleobacter</taxon>
    </lineage>
</organism>
<dbReference type="Proteomes" id="UP000192708">
    <property type="component" value="Unassembled WGS sequence"/>
</dbReference>
<dbReference type="RefSeq" id="WP_084283818.1">
    <property type="nucleotide sequence ID" value="NZ_FWXJ01000009.1"/>
</dbReference>